<evidence type="ECO:0000313" key="1">
    <source>
        <dbReference type="EMBL" id="EEB36726.1"/>
    </source>
</evidence>
<name>B6W752_9FIRM</name>
<protein>
    <submittedName>
        <fullName evidence="1">Uncharacterized protein</fullName>
    </submittedName>
</protein>
<accession>B6W752</accession>
<dbReference type="Proteomes" id="UP000005451">
    <property type="component" value="Unassembled WGS sequence"/>
</dbReference>
<comment type="caution">
    <text evidence="1">The sequence shown here is derived from an EMBL/GenBank/DDBJ whole genome shotgun (WGS) entry which is preliminary data.</text>
</comment>
<dbReference type="eggNOG" id="ENOG5030QPG">
    <property type="taxonomic scope" value="Bacteria"/>
</dbReference>
<reference evidence="1 2" key="2">
    <citation type="submission" date="2008-10" db="EMBL/GenBank/DDBJ databases">
        <title>Draft genome sequence of Anaerococcus hydrogenalis (DSM 7454).</title>
        <authorList>
            <person name="Sudarsanam P."/>
            <person name="Ley R."/>
            <person name="Guruge J."/>
            <person name="Turnbaugh P.J."/>
            <person name="Mahowald M."/>
            <person name="Liep D."/>
            <person name="Gordon J."/>
        </authorList>
    </citation>
    <scope>NUCLEOTIDE SEQUENCE [LARGE SCALE GENOMIC DNA]</scope>
    <source>
        <strain evidence="1 2">DSM 7454</strain>
    </source>
</reference>
<reference evidence="1 2" key="1">
    <citation type="submission" date="2008-09" db="EMBL/GenBank/DDBJ databases">
        <authorList>
            <person name="Fulton L."/>
            <person name="Clifton S."/>
            <person name="Fulton B."/>
            <person name="Xu J."/>
            <person name="Minx P."/>
            <person name="Pepin K.H."/>
            <person name="Johnson M."/>
            <person name="Thiruvilangam P."/>
            <person name="Bhonagiri V."/>
            <person name="Nash W.E."/>
            <person name="Mardis E.R."/>
            <person name="Wilson R.K."/>
        </authorList>
    </citation>
    <scope>NUCLEOTIDE SEQUENCE [LARGE SCALE GENOMIC DNA]</scope>
    <source>
        <strain evidence="1 2">DSM 7454</strain>
    </source>
</reference>
<proteinExistence type="predicted"/>
<dbReference type="STRING" id="561177.ANHYDRO_00398"/>
<organism evidence="1 2">
    <name type="scientific">Anaerococcus hydrogenalis DSM 7454</name>
    <dbReference type="NCBI Taxonomy" id="561177"/>
    <lineage>
        <taxon>Bacteria</taxon>
        <taxon>Bacillati</taxon>
        <taxon>Bacillota</taxon>
        <taxon>Tissierellia</taxon>
        <taxon>Tissierellales</taxon>
        <taxon>Peptoniphilaceae</taxon>
        <taxon>Anaerococcus</taxon>
    </lineage>
</organism>
<dbReference type="AlphaFoldDB" id="B6W752"/>
<gene>
    <name evidence="1" type="ORF">ANHYDRO_00398</name>
</gene>
<sequence>MGNYTIHIKKLEKNKINSIAKNLEEIEKFFVKYQEYRMKNESK</sequence>
<evidence type="ECO:0000313" key="2">
    <source>
        <dbReference type="Proteomes" id="UP000005451"/>
    </source>
</evidence>
<dbReference type="EMBL" id="ABXA01000011">
    <property type="protein sequence ID" value="EEB36726.1"/>
    <property type="molecule type" value="Genomic_DNA"/>
</dbReference>